<evidence type="ECO:0000256" key="1">
    <source>
        <dbReference type="ARBA" id="ARBA00005417"/>
    </source>
</evidence>
<evidence type="ECO:0000256" key="4">
    <source>
        <dbReference type="ARBA" id="ARBA00022840"/>
    </source>
</evidence>
<dbReference type="PANTHER" id="PTHR43869:SF1">
    <property type="entry name" value="GLYCINE BETAINE_PROLINE BETAINE TRANSPORT SYSTEM ATP-BINDING PROTEIN PROV"/>
    <property type="match status" value="1"/>
</dbReference>
<reference evidence="9 10" key="1">
    <citation type="submission" date="2016-04" db="EMBL/GenBank/DDBJ databases">
        <title>Complete Genome Sequence of Chryseobacterium sp. IHBB 10212.</title>
        <authorList>
            <person name="Pal M."/>
            <person name="Swarnkar M.K."/>
            <person name="Kaushal K."/>
            <person name="Chhibber S."/>
            <person name="Singh A.K."/>
            <person name="Gulati A."/>
        </authorList>
    </citation>
    <scope>NUCLEOTIDE SEQUENCE [LARGE SCALE GENOMIC DNA]</scope>
    <source>
        <strain evidence="9 10">IHBB 10212</strain>
    </source>
</reference>
<evidence type="ECO:0000259" key="7">
    <source>
        <dbReference type="PROSITE" id="PS50893"/>
    </source>
</evidence>
<dbReference type="SMART" id="SM00116">
    <property type="entry name" value="CBS"/>
    <property type="match status" value="2"/>
</dbReference>
<dbReference type="GO" id="GO:0006865">
    <property type="term" value="P:amino acid transport"/>
    <property type="evidence" value="ECO:0007669"/>
    <property type="project" value="UniProtKB-KW"/>
</dbReference>
<dbReference type="KEGG" id="chh:A0O34_03775"/>
<keyword evidence="3" id="KW-0547">Nucleotide-binding</keyword>
<dbReference type="GO" id="GO:0031460">
    <property type="term" value="P:glycine betaine transport"/>
    <property type="evidence" value="ECO:0007669"/>
    <property type="project" value="InterPro"/>
</dbReference>
<comment type="similarity">
    <text evidence="1">Belongs to the ABC transporter superfamily.</text>
</comment>
<feature type="domain" description="CBS" evidence="8">
    <location>
        <begin position="287"/>
        <end position="344"/>
    </location>
</feature>
<feature type="domain" description="ABC transporter" evidence="7">
    <location>
        <begin position="36"/>
        <end position="272"/>
    </location>
</feature>
<evidence type="ECO:0000256" key="3">
    <source>
        <dbReference type="ARBA" id="ARBA00022741"/>
    </source>
</evidence>
<dbReference type="RefSeq" id="WP_066751356.1">
    <property type="nucleotide sequence ID" value="NZ_CP015199.1"/>
</dbReference>
<proteinExistence type="inferred from homology"/>
<dbReference type="InterPro" id="IPR051921">
    <property type="entry name" value="ABC_osmolyte_uptake_ATP-bind"/>
</dbReference>
<keyword evidence="2" id="KW-0813">Transport</keyword>
<evidence type="ECO:0000259" key="8">
    <source>
        <dbReference type="PROSITE" id="PS51371"/>
    </source>
</evidence>
<dbReference type="GO" id="GO:0005524">
    <property type="term" value="F:ATP binding"/>
    <property type="evidence" value="ECO:0007669"/>
    <property type="project" value="UniProtKB-KW"/>
</dbReference>
<dbReference type="PROSITE" id="PS50893">
    <property type="entry name" value="ABC_TRANSPORTER_2"/>
    <property type="match status" value="1"/>
</dbReference>
<evidence type="ECO:0000313" key="9">
    <source>
        <dbReference type="EMBL" id="ANF49711.1"/>
    </source>
</evidence>
<evidence type="ECO:0000256" key="5">
    <source>
        <dbReference type="ARBA" id="ARBA00022970"/>
    </source>
</evidence>
<name>A0A172XRY5_9FLAO</name>
<dbReference type="PROSITE" id="PS00211">
    <property type="entry name" value="ABC_TRANSPORTER_1"/>
    <property type="match status" value="1"/>
</dbReference>
<dbReference type="OrthoDB" id="9782239at2"/>
<feature type="domain" description="CBS" evidence="8">
    <location>
        <begin position="349"/>
        <end position="404"/>
    </location>
</feature>
<dbReference type="EMBL" id="CP015199">
    <property type="protein sequence ID" value="ANF49711.1"/>
    <property type="molecule type" value="Genomic_DNA"/>
</dbReference>
<dbReference type="GO" id="GO:0016020">
    <property type="term" value="C:membrane"/>
    <property type="evidence" value="ECO:0007669"/>
    <property type="project" value="InterPro"/>
</dbReference>
<organism evidence="9 10">
    <name type="scientific">Chryseobacterium glaciei</name>
    <dbReference type="NCBI Taxonomy" id="1685010"/>
    <lineage>
        <taxon>Bacteria</taxon>
        <taxon>Pseudomonadati</taxon>
        <taxon>Bacteroidota</taxon>
        <taxon>Flavobacteriia</taxon>
        <taxon>Flavobacteriales</taxon>
        <taxon>Weeksellaceae</taxon>
        <taxon>Chryseobacterium group</taxon>
        <taxon>Chryseobacterium</taxon>
    </lineage>
</organism>
<keyword evidence="4 9" id="KW-0067">ATP-binding</keyword>
<dbReference type="InterPro" id="IPR005892">
    <property type="entry name" value="Gly-betaine_transp_ATP-bd"/>
</dbReference>
<dbReference type="SUPFAM" id="SSF52540">
    <property type="entry name" value="P-loop containing nucleoside triphosphate hydrolases"/>
    <property type="match status" value="1"/>
</dbReference>
<dbReference type="FunFam" id="3.40.50.300:FF:000201">
    <property type="entry name" value="Glycine betaine/L-proline ABC transporter ATP-binding protein"/>
    <property type="match status" value="1"/>
</dbReference>
<dbReference type="InterPro" id="IPR003593">
    <property type="entry name" value="AAA+_ATPase"/>
</dbReference>
<dbReference type="Pfam" id="PF00005">
    <property type="entry name" value="ABC_tran"/>
    <property type="match status" value="1"/>
</dbReference>
<sequence length="416" mass="46376">MEKIENGRKVKLKVEDLTIIFGKNKEKAQELLDKGFSKKEILEKTGCTVGINKASFEIYEGEFFVIMGLSGSGKSTLLRCLNRLNEPTSGKVYINDDNITDKNNKELLEVRRTEMSMVFQKFGLLPHHNILDNAGFGLEIRGESKASRDKKAQKALDIVGLNGFENQFPSQLSGGMQQRVGLARALANDPEVLLMDEAFSALDPLIKSEMQDQMLELQDTLQKTIVFITHDLDEAIKIGDRIVIMKDGVIEQIGTAEDILTNPASDYVKAFVEKVDRKTIITAKSLMFDKATVVRFRKDGPEGALRKMRTTGLETLPVVDFQNKFLGFVTLNDVVRIAKKKEPTVESIINSNVPSVYAEATVEEMLPLISGSKSAIAVVDENNKFLGLVTQLSLIIEATKFNEEEIIELKEIANNQ</sequence>
<dbReference type="Proteomes" id="UP000077824">
    <property type="component" value="Chromosome"/>
</dbReference>
<dbReference type="InterPro" id="IPR046342">
    <property type="entry name" value="CBS_dom_sf"/>
</dbReference>
<keyword evidence="10" id="KW-1185">Reference proteome</keyword>
<dbReference type="PROSITE" id="PS51371">
    <property type="entry name" value="CBS"/>
    <property type="match status" value="2"/>
</dbReference>
<dbReference type="InterPro" id="IPR000644">
    <property type="entry name" value="CBS_dom"/>
</dbReference>
<dbReference type="InterPro" id="IPR017871">
    <property type="entry name" value="ABC_transporter-like_CS"/>
</dbReference>
<evidence type="ECO:0000256" key="6">
    <source>
        <dbReference type="PROSITE-ProRule" id="PRU00703"/>
    </source>
</evidence>
<dbReference type="SMART" id="SM00382">
    <property type="entry name" value="AAA"/>
    <property type="match status" value="1"/>
</dbReference>
<keyword evidence="6" id="KW-0129">CBS domain</keyword>
<dbReference type="PANTHER" id="PTHR43869">
    <property type="entry name" value="GLYCINE BETAINE/PROLINE BETAINE TRANSPORT SYSTEM ATP-BINDING PROTEIN PROV"/>
    <property type="match status" value="1"/>
</dbReference>
<dbReference type="NCBIfam" id="TIGR01186">
    <property type="entry name" value="proV"/>
    <property type="match status" value="1"/>
</dbReference>
<keyword evidence="5" id="KW-0029">Amino-acid transport</keyword>
<dbReference type="SUPFAM" id="SSF54631">
    <property type="entry name" value="CBS-domain pair"/>
    <property type="match status" value="1"/>
</dbReference>
<dbReference type="Gene3D" id="3.10.580.10">
    <property type="entry name" value="CBS-domain"/>
    <property type="match status" value="1"/>
</dbReference>
<accession>A0A172XRY5</accession>
<dbReference type="Gene3D" id="3.40.50.300">
    <property type="entry name" value="P-loop containing nucleotide triphosphate hydrolases"/>
    <property type="match status" value="1"/>
</dbReference>
<evidence type="ECO:0000256" key="2">
    <source>
        <dbReference type="ARBA" id="ARBA00022448"/>
    </source>
</evidence>
<dbReference type="InterPro" id="IPR003439">
    <property type="entry name" value="ABC_transporter-like_ATP-bd"/>
</dbReference>
<dbReference type="STRING" id="1685010.A0O34_03775"/>
<gene>
    <name evidence="9" type="ORF">A0O34_03775</name>
</gene>
<dbReference type="Pfam" id="PF00571">
    <property type="entry name" value="CBS"/>
    <property type="match status" value="2"/>
</dbReference>
<dbReference type="GO" id="GO:0016887">
    <property type="term" value="F:ATP hydrolysis activity"/>
    <property type="evidence" value="ECO:0007669"/>
    <property type="project" value="InterPro"/>
</dbReference>
<evidence type="ECO:0000313" key="10">
    <source>
        <dbReference type="Proteomes" id="UP000077824"/>
    </source>
</evidence>
<dbReference type="CDD" id="cd03294">
    <property type="entry name" value="ABC_Pro_Gly_Betaine"/>
    <property type="match status" value="1"/>
</dbReference>
<dbReference type="GO" id="GO:0006970">
    <property type="term" value="P:response to osmotic stress"/>
    <property type="evidence" value="ECO:0007669"/>
    <property type="project" value="UniProtKB-ARBA"/>
</dbReference>
<dbReference type="InterPro" id="IPR027417">
    <property type="entry name" value="P-loop_NTPase"/>
</dbReference>
<dbReference type="AlphaFoldDB" id="A0A172XRY5"/>
<protein>
    <submittedName>
        <fullName evidence="9">ABC transporter ATP-binding protein</fullName>
    </submittedName>
</protein>